<evidence type="ECO:0000313" key="2">
    <source>
        <dbReference type="Proteomes" id="UP001218218"/>
    </source>
</evidence>
<proteinExistence type="predicted"/>
<dbReference type="AlphaFoldDB" id="A0AAD6Z2P3"/>
<keyword evidence="2" id="KW-1185">Reference proteome</keyword>
<name>A0AAD6Z2P3_9AGAR</name>
<reference evidence="1" key="1">
    <citation type="submission" date="2023-03" db="EMBL/GenBank/DDBJ databases">
        <title>Massive genome expansion in bonnet fungi (Mycena s.s.) driven by repeated elements and novel gene families across ecological guilds.</title>
        <authorList>
            <consortium name="Lawrence Berkeley National Laboratory"/>
            <person name="Harder C.B."/>
            <person name="Miyauchi S."/>
            <person name="Viragh M."/>
            <person name="Kuo A."/>
            <person name="Thoen E."/>
            <person name="Andreopoulos B."/>
            <person name="Lu D."/>
            <person name="Skrede I."/>
            <person name="Drula E."/>
            <person name="Henrissat B."/>
            <person name="Morin E."/>
            <person name="Kohler A."/>
            <person name="Barry K."/>
            <person name="LaButti K."/>
            <person name="Morin E."/>
            <person name="Salamov A."/>
            <person name="Lipzen A."/>
            <person name="Mereny Z."/>
            <person name="Hegedus B."/>
            <person name="Baldrian P."/>
            <person name="Stursova M."/>
            <person name="Weitz H."/>
            <person name="Taylor A."/>
            <person name="Grigoriev I.V."/>
            <person name="Nagy L.G."/>
            <person name="Martin F."/>
            <person name="Kauserud H."/>
        </authorList>
    </citation>
    <scope>NUCLEOTIDE SEQUENCE</scope>
    <source>
        <strain evidence="1">CBHHK002</strain>
    </source>
</reference>
<dbReference type="Proteomes" id="UP001218218">
    <property type="component" value="Unassembled WGS sequence"/>
</dbReference>
<organism evidence="1 2">
    <name type="scientific">Mycena albidolilacea</name>
    <dbReference type="NCBI Taxonomy" id="1033008"/>
    <lineage>
        <taxon>Eukaryota</taxon>
        <taxon>Fungi</taxon>
        <taxon>Dikarya</taxon>
        <taxon>Basidiomycota</taxon>
        <taxon>Agaricomycotina</taxon>
        <taxon>Agaricomycetes</taxon>
        <taxon>Agaricomycetidae</taxon>
        <taxon>Agaricales</taxon>
        <taxon>Marasmiineae</taxon>
        <taxon>Mycenaceae</taxon>
        <taxon>Mycena</taxon>
    </lineage>
</organism>
<dbReference type="EMBL" id="JARIHO010000102">
    <property type="protein sequence ID" value="KAJ7303831.1"/>
    <property type="molecule type" value="Genomic_DNA"/>
</dbReference>
<protein>
    <submittedName>
        <fullName evidence="1">Uncharacterized protein</fullName>
    </submittedName>
</protein>
<sequence length="232" mass="24949">MSQFLNPTVPISLITTPTSGASVIPPSPPIYVVMSPAPHRFSQIGWSPLPFVLPTVGVVDYVRGDTKASAVHSTSTLSAPVTLAKRRKFDHPLPSSGPGPSTSVSTSTSTFSHSFLSTVTVSVPSVLDPIFTGDPMYYYPQYFAGISPALGLPAQSLPDAGLFSVPVAFPWLLPLQVKGIVWSDFHQYANRASNSNFGSSQCYNYRYQLDLQPVSKTIPRLIGPLRTPTVIP</sequence>
<comment type="caution">
    <text evidence="1">The sequence shown here is derived from an EMBL/GenBank/DDBJ whole genome shotgun (WGS) entry which is preliminary data.</text>
</comment>
<accession>A0AAD6Z2P3</accession>
<gene>
    <name evidence="1" type="ORF">DFH08DRAFT_825607</name>
</gene>
<evidence type="ECO:0000313" key="1">
    <source>
        <dbReference type="EMBL" id="KAJ7303831.1"/>
    </source>
</evidence>